<protein>
    <submittedName>
        <fullName evidence="1">Uncharacterized protein</fullName>
    </submittedName>
</protein>
<evidence type="ECO:0000313" key="1">
    <source>
        <dbReference type="EMBL" id="HIP98191.1"/>
    </source>
</evidence>
<name>A0A9D0YPB3_AQUAO</name>
<reference evidence="1" key="1">
    <citation type="journal article" date="2020" name="ISME J.">
        <title>Gammaproteobacteria mediating utilization of methyl-, sulfur- and petroleum organic compounds in deep ocean hydrothermal plumes.</title>
        <authorList>
            <person name="Zhou Z."/>
            <person name="Liu Y."/>
            <person name="Pan J."/>
            <person name="Cron B.R."/>
            <person name="Toner B.M."/>
            <person name="Anantharaman K."/>
            <person name="Breier J.A."/>
            <person name="Dick G.J."/>
            <person name="Li M."/>
        </authorList>
    </citation>
    <scope>NUCLEOTIDE SEQUENCE</scope>
    <source>
        <strain evidence="1">SZUA-1501</strain>
    </source>
</reference>
<organism evidence="1 2">
    <name type="scientific">Aquifex aeolicus</name>
    <dbReference type="NCBI Taxonomy" id="63363"/>
    <lineage>
        <taxon>Bacteria</taxon>
        <taxon>Pseudomonadati</taxon>
        <taxon>Aquificota</taxon>
        <taxon>Aquificia</taxon>
        <taxon>Aquificales</taxon>
        <taxon>Aquificaceae</taxon>
        <taxon>Aquifex</taxon>
    </lineage>
</organism>
<evidence type="ECO:0000313" key="2">
    <source>
        <dbReference type="Proteomes" id="UP000606463"/>
    </source>
</evidence>
<gene>
    <name evidence="1" type="ORF">EYH37_02335</name>
</gene>
<proteinExistence type="predicted"/>
<dbReference type="AlphaFoldDB" id="A0A9D0YPB3"/>
<accession>A0A9D0YPB3</accession>
<sequence>MKMETALKGEKFEILPSLLEEFEKELEIALKGSFIQTEVLKKYSKVLKHLEEVARSKKVELIEKEKKLKQLKKYGEFT</sequence>
<dbReference type="EMBL" id="DQVE01000023">
    <property type="protein sequence ID" value="HIP98191.1"/>
    <property type="molecule type" value="Genomic_DNA"/>
</dbReference>
<dbReference type="Proteomes" id="UP000606463">
    <property type="component" value="Unassembled WGS sequence"/>
</dbReference>
<comment type="caution">
    <text evidence="1">The sequence shown here is derived from an EMBL/GenBank/DDBJ whole genome shotgun (WGS) entry which is preliminary data.</text>
</comment>